<keyword evidence="1" id="KW-0472">Membrane</keyword>
<evidence type="ECO:0000313" key="6">
    <source>
        <dbReference type="Proteomes" id="UP001299608"/>
    </source>
</evidence>
<dbReference type="Proteomes" id="UP000669239">
    <property type="component" value="Unassembled WGS sequence"/>
</dbReference>
<dbReference type="RefSeq" id="WP_165641580.1">
    <property type="nucleotide sequence ID" value="NZ_JAAITT010000008.1"/>
</dbReference>
<sequence length="149" mass="15847">MKKANIVTALASMIFSSVIGFFAVKMPAGTQGVPGPGVFPLLVCAMMFLSGAVVLAGAVRDKAAEQMELIPEEARSRVLLLMAALVIYVGAVFLLGYLTASVLFITAVIRWIGKYSWIRCLAAGAGIALAVYLVFTQVLNVPLYFGLLM</sequence>
<dbReference type="EMBL" id="JAAITT010000008">
    <property type="protein sequence ID" value="NSJ48483.1"/>
    <property type="molecule type" value="Genomic_DNA"/>
</dbReference>
<comment type="caution">
    <text evidence="3">The sequence shown here is derived from an EMBL/GenBank/DDBJ whole genome shotgun (WGS) entry which is preliminary data.</text>
</comment>
<feature type="transmembrane region" description="Helical" evidence="1">
    <location>
        <begin position="79"/>
        <end position="109"/>
    </location>
</feature>
<dbReference type="EMBL" id="JAKNGE010000090">
    <property type="protein sequence ID" value="MCG4749539.1"/>
    <property type="molecule type" value="Genomic_DNA"/>
</dbReference>
<evidence type="ECO:0000256" key="1">
    <source>
        <dbReference type="SAM" id="Phobius"/>
    </source>
</evidence>
<protein>
    <submittedName>
        <fullName evidence="3">Tripartite tricarboxylate transporter TctB family protein</fullName>
    </submittedName>
</protein>
<feature type="transmembrane region" description="Helical" evidence="1">
    <location>
        <begin position="121"/>
        <end position="145"/>
    </location>
</feature>
<dbReference type="AlphaFoldDB" id="A0AAW5C2X9"/>
<name>A0AAW5C2X9_9FIRM</name>
<keyword evidence="5" id="KW-1185">Reference proteome</keyword>
<feature type="transmembrane region" description="Helical" evidence="1">
    <location>
        <begin position="6"/>
        <end position="26"/>
    </location>
</feature>
<dbReference type="InterPro" id="IPR009936">
    <property type="entry name" value="DUF1468"/>
</dbReference>
<accession>A0AAW5C2X9</accession>
<reference evidence="4" key="2">
    <citation type="submission" date="2020-02" db="EMBL/GenBank/DDBJ databases">
        <authorList>
            <person name="Littmann E."/>
            <person name="Sorbara M."/>
        </authorList>
    </citation>
    <scope>NUCLEOTIDE SEQUENCE</scope>
    <source>
        <strain evidence="4">MSK.1.17</strain>
    </source>
</reference>
<evidence type="ECO:0000313" key="3">
    <source>
        <dbReference type="EMBL" id="MCG4749539.1"/>
    </source>
</evidence>
<gene>
    <name evidence="4" type="ORF">G5B36_07185</name>
    <name evidence="3" type="ORF">L0N08_29520</name>
</gene>
<keyword evidence="1" id="KW-0812">Transmembrane</keyword>
<proteinExistence type="predicted"/>
<evidence type="ECO:0000259" key="2">
    <source>
        <dbReference type="Pfam" id="PF07331"/>
    </source>
</evidence>
<evidence type="ECO:0000313" key="5">
    <source>
        <dbReference type="Proteomes" id="UP000669239"/>
    </source>
</evidence>
<organism evidence="3 6">
    <name type="scientific">Enterocloster aldenensis</name>
    <dbReference type="NCBI Taxonomy" id="358742"/>
    <lineage>
        <taxon>Bacteria</taxon>
        <taxon>Bacillati</taxon>
        <taxon>Bacillota</taxon>
        <taxon>Clostridia</taxon>
        <taxon>Lachnospirales</taxon>
        <taxon>Lachnospiraceae</taxon>
        <taxon>Enterocloster</taxon>
    </lineage>
</organism>
<feature type="transmembrane region" description="Helical" evidence="1">
    <location>
        <begin position="38"/>
        <end position="59"/>
    </location>
</feature>
<dbReference type="Proteomes" id="UP001299608">
    <property type="component" value="Unassembled WGS sequence"/>
</dbReference>
<feature type="domain" description="DUF1468" evidence="2">
    <location>
        <begin position="8"/>
        <end position="143"/>
    </location>
</feature>
<evidence type="ECO:0000313" key="4">
    <source>
        <dbReference type="EMBL" id="NSJ48483.1"/>
    </source>
</evidence>
<dbReference type="Pfam" id="PF07331">
    <property type="entry name" value="TctB"/>
    <property type="match status" value="1"/>
</dbReference>
<keyword evidence="1" id="KW-1133">Transmembrane helix</keyword>
<reference evidence="4 5" key="1">
    <citation type="journal article" date="2020" name="Cell Host Microbe">
        <title>Functional and Genomic Variation between Human-Derived Isolates of Lachnospiraceae Reveals Inter- and Intra-Species Diversity.</title>
        <authorList>
            <person name="Sorbara M.T."/>
            <person name="Littmann E.R."/>
            <person name="Fontana E."/>
            <person name="Moody T.U."/>
            <person name="Kohout C.E."/>
            <person name="Gjonbalaj M."/>
            <person name="Eaton V."/>
            <person name="Seok R."/>
            <person name="Leiner I.M."/>
            <person name="Pamer E.G."/>
        </authorList>
    </citation>
    <scope>NUCLEOTIDE SEQUENCE [LARGE SCALE GENOMIC DNA]</scope>
    <source>
        <strain evidence="4 5">MSK.1.17</strain>
    </source>
</reference>
<reference evidence="3" key="3">
    <citation type="submission" date="2022-01" db="EMBL/GenBank/DDBJ databases">
        <title>Collection of gut derived symbiotic bacterial strains cultured from healthy donors.</title>
        <authorList>
            <person name="Lin H."/>
            <person name="Kohout C."/>
            <person name="Waligurski E."/>
            <person name="Pamer E.G."/>
        </authorList>
    </citation>
    <scope>NUCLEOTIDE SEQUENCE</scope>
    <source>
        <strain evidence="3">DFI.6.55</strain>
    </source>
</reference>